<feature type="region of interest" description="Disordered" evidence="10">
    <location>
        <begin position="25"/>
        <end position="84"/>
    </location>
</feature>
<feature type="region of interest" description="Disordered" evidence="10">
    <location>
        <begin position="724"/>
        <end position="745"/>
    </location>
</feature>
<evidence type="ECO:0000313" key="12">
    <source>
        <dbReference type="EMBL" id="CAF3923005.1"/>
    </source>
</evidence>
<dbReference type="InterPro" id="IPR012337">
    <property type="entry name" value="RNaseH-like_sf"/>
</dbReference>
<dbReference type="SUPFAM" id="SSF53098">
    <property type="entry name" value="Ribonuclease H-like"/>
    <property type="match status" value="1"/>
</dbReference>
<feature type="domain" description="BED-type" evidence="11">
    <location>
        <begin position="112"/>
        <end position="157"/>
    </location>
</feature>
<dbReference type="Pfam" id="PF05699">
    <property type="entry name" value="Dimer_Tnp_hAT"/>
    <property type="match status" value="2"/>
</dbReference>
<dbReference type="SMART" id="SM00614">
    <property type="entry name" value="ZnF_BED"/>
    <property type="match status" value="1"/>
</dbReference>
<keyword evidence="7" id="KW-0804">Transcription</keyword>
<feature type="compositionally biased region" description="Acidic residues" evidence="10">
    <location>
        <begin position="439"/>
        <end position="458"/>
    </location>
</feature>
<dbReference type="PROSITE" id="PS50808">
    <property type="entry name" value="ZF_BED"/>
    <property type="match status" value="1"/>
</dbReference>
<dbReference type="EMBL" id="CAJOAX010004827">
    <property type="protein sequence ID" value="CAF3923005.1"/>
    <property type="molecule type" value="Genomic_DNA"/>
</dbReference>
<evidence type="ECO:0000256" key="3">
    <source>
        <dbReference type="ARBA" id="ARBA00022771"/>
    </source>
</evidence>
<feature type="compositionally biased region" description="Acidic residues" evidence="10">
    <location>
        <begin position="391"/>
        <end position="416"/>
    </location>
</feature>
<evidence type="ECO:0000256" key="7">
    <source>
        <dbReference type="ARBA" id="ARBA00023163"/>
    </source>
</evidence>
<protein>
    <recommendedName>
        <fullName evidence="11">BED-type domain-containing protein</fullName>
    </recommendedName>
</protein>
<reference evidence="12" key="1">
    <citation type="submission" date="2021-02" db="EMBL/GenBank/DDBJ databases">
        <authorList>
            <person name="Nowell W R."/>
        </authorList>
    </citation>
    <scope>NUCLEOTIDE SEQUENCE</scope>
</reference>
<sequence length="1150" mass="131236">NAINISDSSSPINLSFDATPTEVISNKSQNNNDAIHSTDKDATITGSDSDIHDSHFESTSISTTKKKRKHAPSKNSNKKEILKQSVNSITTSTITIDHETSEEEEETVHESPKVSSIWKYAKRSKNKKYAICLLCDKHISTANWSTSSVRRHLIEIHNIQEVALPDDNKNKTSTISKRLKAKFHKLSVEAIIKDNLPFKAFEKAGLSKLLQEAIPGYRPIHRNVVTRKIKRLHSIHQALNILHKINRIVTDGAPNLSRAISLININAQHIWCIGHRLHLAVTNALALWPKKRKQNVGELNQDVKYTNANLNNQLVINENLYSTHERSPTTDVYQHNQLYKNNHVVTFSNNKEVVGGGIIVEDDDVGKGNLFTDNNDNESLLANDDQHVEDYDNYDGDDEDYNDNTNDDDYDNDENSDNDHIDDKNDDDNNNDNDHVDDKNDDEDDDAVDIDDGYDDDAMSTSVNPQNFLYDNWKEDAEVDPNDPTLTKEQQLTLSVLIKCRKLIDMIRKSSILTLYFNKHRKELKKPRNVLRDVCTRWNSSYLMINSLKSVRPIIEKLYNDKHRLNINNDQVEKLNELEITSAEWNHLNQLHDVLQTFYNATKIVSGKTYPSMSSANFIYTKLKSFLMKDSKDNMTVKRLKKLLLSKMIHYFEEDEVQLNLLKSCIFPFQFHSYFDPTGYRALSDADKRSIEYDIKQMYANDSTNINSSSSSLTTAELVNSEVDSTSNTMATTAPTNSSSSSSSKTYMNKKLTAMEIFLNSVGDQVVPKNTTTSRATIIEELRNYRSLITKYNSQNRPDISSFLTFWKNYEFTLPYLFKLAQKFGCTPATSVPAESAFSTASFVYRKERSRRDICEMKNVTILWALALIQALQDLIEEDSGTRSINATGLLVHLKKSIFTISSFILQKLLGITTILSDQLKSPSLDYARSEYLISSIIQQIADLRNQQSFDYIYCHATEFCTLNKIDLVEQYRPRRTTTIPARFEECIILSTLGQREVLSTPIDFCENFSTVYPDSENFLNIDDVKMVCDHIDGDLQAIKNEFLVIKPMIKSKSVTNIIEFLDELLPMAGAFPNTIQMIKAAITMPVSQVTCERSFSKMKLIKTYARNTMNDDRLSDLTVLATERSFEIDFEQVVDAFANNHKNSRIILR</sequence>
<keyword evidence="2" id="KW-0479">Metal-binding</keyword>
<comment type="subcellular location">
    <subcellularLocation>
        <location evidence="1">Nucleus</location>
    </subcellularLocation>
</comment>
<accession>A0A819J116</accession>
<keyword evidence="5" id="KW-0805">Transcription regulation</keyword>
<feature type="non-terminal residue" evidence="12">
    <location>
        <position position="1"/>
    </location>
</feature>
<evidence type="ECO:0000256" key="9">
    <source>
        <dbReference type="PROSITE-ProRule" id="PRU00027"/>
    </source>
</evidence>
<dbReference type="PANTHER" id="PTHR46481">
    <property type="entry name" value="ZINC FINGER BED DOMAIN-CONTAINING PROTEIN 4"/>
    <property type="match status" value="1"/>
</dbReference>
<comment type="caution">
    <text evidence="12">The sequence shown here is derived from an EMBL/GenBank/DDBJ whole genome shotgun (WGS) entry which is preliminary data.</text>
</comment>
<dbReference type="GO" id="GO:0008270">
    <property type="term" value="F:zinc ion binding"/>
    <property type="evidence" value="ECO:0007669"/>
    <property type="project" value="UniProtKB-KW"/>
</dbReference>
<dbReference type="GO" id="GO:0005634">
    <property type="term" value="C:nucleus"/>
    <property type="evidence" value="ECO:0007669"/>
    <property type="project" value="UniProtKB-SubCell"/>
</dbReference>
<keyword evidence="3 9" id="KW-0863">Zinc-finger</keyword>
<evidence type="ECO:0000313" key="13">
    <source>
        <dbReference type="Proteomes" id="UP000663823"/>
    </source>
</evidence>
<evidence type="ECO:0000256" key="6">
    <source>
        <dbReference type="ARBA" id="ARBA00023125"/>
    </source>
</evidence>
<dbReference type="GO" id="GO:0003677">
    <property type="term" value="F:DNA binding"/>
    <property type="evidence" value="ECO:0007669"/>
    <property type="project" value="UniProtKB-KW"/>
</dbReference>
<evidence type="ECO:0000256" key="2">
    <source>
        <dbReference type="ARBA" id="ARBA00022723"/>
    </source>
</evidence>
<evidence type="ECO:0000256" key="10">
    <source>
        <dbReference type="SAM" id="MobiDB-lite"/>
    </source>
</evidence>
<organism evidence="12 13">
    <name type="scientific">Rotaria sordida</name>
    <dbReference type="NCBI Taxonomy" id="392033"/>
    <lineage>
        <taxon>Eukaryota</taxon>
        <taxon>Metazoa</taxon>
        <taxon>Spiralia</taxon>
        <taxon>Gnathifera</taxon>
        <taxon>Rotifera</taxon>
        <taxon>Eurotatoria</taxon>
        <taxon>Bdelloidea</taxon>
        <taxon>Philodinida</taxon>
        <taxon>Philodinidae</taxon>
        <taxon>Rotaria</taxon>
    </lineage>
</organism>
<evidence type="ECO:0000256" key="1">
    <source>
        <dbReference type="ARBA" id="ARBA00004123"/>
    </source>
</evidence>
<feature type="compositionally biased region" description="Low complexity" evidence="10">
    <location>
        <begin position="725"/>
        <end position="745"/>
    </location>
</feature>
<evidence type="ECO:0000259" key="11">
    <source>
        <dbReference type="PROSITE" id="PS50808"/>
    </source>
</evidence>
<gene>
    <name evidence="12" type="ORF">OTI717_LOCUS24924</name>
</gene>
<feature type="compositionally biased region" description="Polar residues" evidence="10">
    <location>
        <begin position="371"/>
        <end position="380"/>
    </location>
</feature>
<keyword evidence="4" id="KW-0862">Zinc</keyword>
<dbReference type="Proteomes" id="UP000663823">
    <property type="component" value="Unassembled WGS sequence"/>
</dbReference>
<dbReference type="InterPro" id="IPR003656">
    <property type="entry name" value="Znf_BED"/>
</dbReference>
<feature type="region of interest" description="Disordered" evidence="10">
    <location>
        <begin position="370"/>
        <end position="463"/>
    </location>
</feature>
<keyword evidence="8" id="KW-0539">Nucleus</keyword>
<evidence type="ECO:0000256" key="4">
    <source>
        <dbReference type="ARBA" id="ARBA00022833"/>
    </source>
</evidence>
<proteinExistence type="predicted"/>
<dbReference type="AlphaFoldDB" id="A0A819J116"/>
<feature type="compositionally biased region" description="Polar residues" evidence="10">
    <location>
        <begin position="25"/>
        <end position="35"/>
    </location>
</feature>
<dbReference type="InterPro" id="IPR052035">
    <property type="entry name" value="ZnF_BED_domain_contain"/>
</dbReference>
<dbReference type="GO" id="GO:0046983">
    <property type="term" value="F:protein dimerization activity"/>
    <property type="evidence" value="ECO:0007669"/>
    <property type="project" value="InterPro"/>
</dbReference>
<evidence type="ECO:0000256" key="5">
    <source>
        <dbReference type="ARBA" id="ARBA00023015"/>
    </source>
</evidence>
<evidence type="ECO:0000256" key="8">
    <source>
        <dbReference type="ARBA" id="ARBA00023242"/>
    </source>
</evidence>
<keyword evidence="6" id="KW-0238">DNA-binding</keyword>
<dbReference type="PANTHER" id="PTHR46481:SF10">
    <property type="entry name" value="ZINC FINGER BED DOMAIN-CONTAINING PROTEIN 39"/>
    <property type="match status" value="1"/>
</dbReference>
<dbReference type="InterPro" id="IPR008906">
    <property type="entry name" value="HATC_C_dom"/>
</dbReference>
<name>A0A819J116_9BILA</name>